<name>A0A850DUM8_9MICO</name>
<organism evidence="1 2">
    <name type="scientific">Curtobacterium citreum</name>
    <dbReference type="NCBI Taxonomy" id="2036"/>
    <lineage>
        <taxon>Bacteria</taxon>
        <taxon>Bacillati</taxon>
        <taxon>Actinomycetota</taxon>
        <taxon>Actinomycetes</taxon>
        <taxon>Micrococcales</taxon>
        <taxon>Microbacteriaceae</taxon>
        <taxon>Curtobacterium</taxon>
    </lineage>
</organism>
<evidence type="ECO:0000313" key="2">
    <source>
        <dbReference type="Proteomes" id="UP000539146"/>
    </source>
</evidence>
<dbReference type="AlphaFoldDB" id="A0A850DUM8"/>
<gene>
    <name evidence="1" type="ORF">HP467_14615</name>
</gene>
<sequence>MADRLLVDLTGLGELQQDLTTVHSTLEQVHKRVDASDDEIGSGTVQSALHDFDHRWGDKRDKISESAKALADMLGSSVQTYTETDAQLAHALQVNDENGGGGPAAARAQ</sequence>
<comment type="caution">
    <text evidence="1">The sequence shown here is derived from an EMBL/GenBank/DDBJ whole genome shotgun (WGS) entry which is preliminary data.</text>
</comment>
<evidence type="ECO:0008006" key="3">
    <source>
        <dbReference type="Google" id="ProtNLM"/>
    </source>
</evidence>
<reference evidence="1 2" key="1">
    <citation type="submission" date="2020-05" db="EMBL/GenBank/DDBJ databases">
        <title>Genome Sequencing of Type Strains.</title>
        <authorList>
            <person name="Lemaire J.F."/>
            <person name="Inderbitzin P."/>
            <person name="Gregorio O.A."/>
            <person name="Collins S.B."/>
            <person name="Wespe N."/>
            <person name="Knight-Connoni V."/>
        </authorList>
    </citation>
    <scope>NUCLEOTIDE SEQUENCE [LARGE SCALE GENOMIC DNA]</scope>
    <source>
        <strain evidence="1 2">DSM 20512</strain>
    </source>
</reference>
<accession>A0A850DUM8</accession>
<evidence type="ECO:0000313" key="1">
    <source>
        <dbReference type="EMBL" id="NUU29326.1"/>
    </source>
</evidence>
<dbReference type="RefSeq" id="WP_175326622.1">
    <property type="nucleotide sequence ID" value="NZ_BAAAWP010000001.1"/>
</dbReference>
<dbReference type="Proteomes" id="UP000539146">
    <property type="component" value="Unassembled WGS sequence"/>
</dbReference>
<proteinExistence type="predicted"/>
<dbReference type="EMBL" id="JABMCG010000123">
    <property type="protein sequence ID" value="NUU29326.1"/>
    <property type="molecule type" value="Genomic_DNA"/>
</dbReference>
<protein>
    <recommendedName>
        <fullName evidence="3">WXG100 family type VII secretion target</fullName>
    </recommendedName>
</protein>